<evidence type="ECO:0000256" key="2">
    <source>
        <dbReference type="ARBA" id="ARBA00022737"/>
    </source>
</evidence>
<evidence type="ECO:0000313" key="6">
    <source>
        <dbReference type="WBParaSite" id="ASIM_0001906401-mRNA-1"/>
    </source>
</evidence>
<dbReference type="GO" id="GO:0005509">
    <property type="term" value="F:calcium ion binding"/>
    <property type="evidence" value="ECO:0007669"/>
    <property type="project" value="InterPro"/>
</dbReference>
<accession>A0A0M3KDL1</accession>
<evidence type="ECO:0000313" key="5">
    <source>
        <dbReference type="Proteomes" id="UP000267096"/>
    </source>
</evidence>
<evidence type="ECO:0000256" key="1">
    <source>
        <dbReference type="ARBA" id="ARBA00007831"/>
    </source>
</evidence>
<dbReference type="PANTHER" id="PTHR10502">
    <property type="entry name" value="ANNEXIN"/>
    <property type="match status" value="1"/>
</dbReference>
<gene>
    <name evidence="4" type="ORF">ASIM_LOCUS18459</name>
</gene>
<dbReference type="InterPro" id="IPR018502">
    <property type="entry name" value="Annexin_repeat"/>
</dbReference>
<evidence type="ECO:0000313" key="4">
    <source>
        <dbReference type="EMBL" id="VDK64891.1"/>
    </source>
</evidence>
<dbReference type="InterPro" id="IPR037104">
    <property type="entry name" value="Annexin_sf"/>
</dbReference>
<sequence>MKGFGCDKEKVAAEYMGMYGSDLRHDLKKELHGDFEEVIMALTLSPAVYDARHLHKAISVRYLHKAMHLVTHKLRCMKII</sequence>
<dbReference type="PROSITE" id="PS51897">
    <property type="entry name" value="ANNEXIN_2"/>
    <property type="match status" value="1"/>
</dbReference>
<dbReference type="GO" id="GO:0005544">
    <property type="term" value="F:calcium-dependent phospholipid binding"/>
    <property type="evidence" value="ECO:0007669"/>
    <property type="project" value="InterPro"/>
</dbReference>
<dbReference type="GO" id="GO:0005886">
    <property type="term" value="C:plasma membrane"/>
    <property type="evidence" value="ECO:0007669"/>
    <property type="project" value="TreeGrafter"/>
</dbReference>
<protein>
    <submittedName>
        <fullName evidence="6">Annexin</fullName>
    </submittedName>
</protein>
<dbReference type="EMBL" id="UYRR01035545">
    <property type="protein sequence ID" value="VDK64891.1"/>
    <property type="molecule type" value="Genomic_DNA"/>
</dbReference>
<dbReference type="GO" id="GO:0012506">
    <property type="term" value="C:vesicle membrane"/>
    <property type="evidence" value="ECO:0007669"/>
    <property type="project" value="TreeGrafter"/>
</dbReference>
<dbReference type="GO" id="GO:0005737">
    <property type="term" value="C:cytoplasm"/>
    <property type="evidence" value="ECO:0007669"/>
    <property type="project" value="TreeGrafter"/>
</dbReference>
<dbReference type="OrthoDB" id="37886at2759"/>
<comment type="similarity">
    <text evidence="1">Belongs to the annexin family.</text>
</comment>
<evidence type="ECO:0000256" key="3">
    <source>
        <dbReference type="ARBA" id="ARBA00023216"/>
    </source>
</evidence>
<dbReference type="GO" id="GO:0001786">
    <property type="term" value="F:phosphatidylserine binding"/>
    <property type="evidence" value="ECO:0007669"/>
    <property type="project" value="TreeGrafter"/>
</dbReference>
<dbReference type="WBParaSite" id="ASIM_0001906401-mRNA-1">
    <property type="protein sequence ID" value="ASIM_0001906401-mRNA-1"/>
    <property type="gene ID" value="ASIM_0001906401"/>
</dbReference>
<proteinExistence type="inferred from homology"/>
<dbReference type="Gene3D" id="1.10.220.10">
    <property type="entry name" value="Annexin"/>
    <property type="match status" value="1"/>
</dbReference>
<dbReference type="AlphaFoldDB" id="A0A0M3KDL1"/>
<dbReference type="SUPFAM" id="SSF47874">
    <property type="entry name" value="Annexin"/>
    <property type="match status" value="1"/>
</dbReference>
<organism evidence="6">
    <name type="scientific">Anisakis simplex</name>
    <name type="common">Herring worm</name>
    <dbReference type="NCBI Taxonomy" id="6269"/>
    <lineage>
        <taxon>Eukaryota</taxon>
        <taxon>Metazoa</taxon>
        <taxon>Ecdysozoa</taxon>
        <taxon>Nematoda</taxon>
        <taxon>Chromadorea</taxon>
        <taxon>Rhabditida</taxon>
        <taxon>Spirurina</taxon>
        <taxon>Ascaridomorpha</taxon>
        <taxon>Ascaridoidea</taxon>
        <taxon>Anisakidae</taxon>
        <taxon>Anisakis</taxon>
        <taxon>Anisakis simplex complex</taxon>
    </lineage>
</organism>
<dbReference type="Proteomes" id="UP000267096">
    <property type="component" value="Unassembled WGS sequence"/>
</dbReference>
<dbReference type="GO" id="GO:0005634">
    <property type="term" value="C:nucleus"/>
    <property type="evidence" value="ECO:0007669"/>
    <property type="project" value="TreeGrafter"/>
</dbReference>
<reference evidence="6" key="1">
    <citation type="submission" date="2017-02" db="UniProtKB">
        <authorList>
            <consortium name="WormBaseParasite"/>
        </authorList>
    </citation>
    <scope>IDENTIFICATION</scope>
</reference>
<keyword evidence="3" id="KW-0041">Annexin</keyword>
<dbReference type="Pfam" id="PF00191">
    <property type="entry name" value="Annexin"/>
    <property type="match status" value="1"/>
</dbReference>
<keyword evidence="2" id="KW-0677">Repeat</keyword>
<name>A0A0M3KDL1_ANISI</name>
<reference evidence="4 5" key="2">
    <citation type="submission" date="2018-11" db="EMBL/GenBank/DDBJ databases">
        <authorList>
            <consortium name="Pathogen Informatics"/>
        </authorList>
    </citation>
    <scope>NUCLEOTIDE SEQUENCE [LARGE SCALE GENOMIC DNA]</scope>
</reference>
<keyword evidence="5" id="KW-1185">Reference proteome</keyword>
<dbReference type="PANTHER" id="PTHR10502:SF102">
    <property type="entry name" value="ANNEXIN B11"/>
    <property type="match status" value="1"/>
</dbReference>